<evidence type="ECO:0000313" key="4">
    <source>
        <dbReference type="Proteomes" id="UP000289738"/>
    </source>
</evidence>
<feature type="compositionally biased region" description="Basic and acidic residues" evidence="1">
    <location>
        <begin position="217"/>
        <end position="234"/>
    </location>
</feature>
<reference evidence="3 4" key="1">
    <citation type="submission" date="2019-01" db="EMBL/GenBank/DDBJ databases">
        <title>Sequencing of cultivated peanut Arachis hypogaea provides insights into genome evolution and oil improvement.</title>
        <authorList>
            <person name="Chen X."/>
        </authorList>
    </citation>
    <scope>NUCLEOTIDE SEQUENCE [LARGE SCALE GENOMIC DNA]</scope>
    <source>
        <strain evidence="4">cv. Fuhuasheng</strain>
        <tissue evidence="3">Leaves</tissue>
    </source>
</reference>
<feature type="region of interest" description="Disordered" evidence="1">
    <location>
        <begin position="126"/>
        <end position="310"/>
    </location>
</feature>
<comment type="caution">
    <text evidence="3">The sequence shown here is derived from an EMBL/GenBank/DDBJ whole genome shotgun (WGS) entry which is preliminary data.</text>
</comment>
<evidence type="ECO:0000256" key="1">
    <source>
        <dbReference type="SAM" id="MobiDB-lite"/>
    </source>
</evidence>
<organism evidence="3 4">
    <name type="scientific">Arachis hypogaea</name>
    <name type="common">Peanut</name>
    <dbReference type="NCBI Taxonomy" id="3818"/>
    <lineage>
        <taxon>Eukaryota</taxon>
        <taxon>Viridiplantae</taxon>
        <taxon>Streptophyta</taxon>
        <taxon>Embryophyta</taxon>
        <taxon>Tracheophyta</taxon>
        <taxon>Spermatophyta</taxon>
        <taxon>Magnoliopsida</taxon>
        <taxon>eudicotyledons</taxon>
        <taxon>Gunneridae</taxon>
        <taxon>Pentapetalae</taxon>
        <taxon>rosids</taxon>
        <taxon>fabids</taxon>
        <taxon>Fabales</taxon>
        <taxon>Fabaceae</taxon>
        <taxon>Papilionoideae</taxon>
        <taxon>50 kb inversion clade</taxon>
        <taxon>dalbergioids sensu lato</taxon>
        <taxon>Dalbergieae</taxon>
        <taxon>Pterocarpus clade</taxon>
        <taxon>Arachis</taxon>
    </lineage>
</organism>
<dbReference type="EMBL" id="SDMP01000006">
    <property type="protein sequence ID" value="RYR51513.1"/>
    <property type="molecule type" value="Genomic_DNA"/>
</dbReference>
<feature type="compositionally biased region" description="Basic and acidic residues" evidence="1">
    <location>
        <begin position="260"/>
        <end position="276"/>
    </location>
</feature>
<protein>
    <recommendedName>
        <fullName evidence="2">PB1-like domain-containing protein</fullName>
    </recommendedName>
</protein>
<proteinExistence type="predicted"/>
<feature type="compositionally biased region" description="Basic residues" evidence="1">
    <location>
        <begin position="127"/>
        <end position="142"/>
    </location>
</feature>
<accession>A0A445CKU1</accession>
<gene>
    <name evidence="3" type="ORF">Ahy_A06g026534</name>
</gene>
<feature type="domain" description="PB1-like" evidence="2">
    <location>
        <begin position="5"/>
        <end position="103"/>
    </location>
</feature>
<sequence>MVVPPMTFAFHHGGLFKTSEAGEMIYEPDNTEVLMGVEGDTLDVSFVRGYYKVLGYIEVGNCWWKVPGVPIASGLKKLVTNADLLTMYKDCRRNQHLINIYFEDCNSQPCVVDNIEEDVVLMEARSSKKKKSSSQTKMHHSQPIKTPTTMHPQPKKPTSQPTKAASQPSKPNSQPTKAASQPIPSHSKTSSQLAKNSKSNKNKGNTNACKVTRSGRCVREGPIQKEYSDSHDSYESAEDELYKPPKVLGDNLYSSDNDSDSEKGAPRKQKKAEAREKHRPPKSRLGDKEIDTDDSSYEGPPKLQVIKRKARLTSSPKFTATGSVGVSTKTIKGTSFGTVKRLTNFMTFVPNPGFKAPRRNGDKV</sequence>
<evidence type="ECO:0000259" key="2">
    <source>
        <dbReference type="Pfam" id="PF26130"/>
    </source>
</evidence>
<dbReference type="Pfam" id="PF26130">
    <property type="entry name" value="PB1-like"/>
    <property type="match status" value="1"/>
</dbReference>
<feature type="compositionally biased region" description="Polar residues" evidence="1">
    <location>
        <begin position="164"/>
        <end position="189"/>
    </location>
</feature>
<dbReference type="Proteomes" id="UP000289738">
    <property type="component" value="Chromosome A06"/>
</dbReference>
<keyword evidence="4" id="KW-1185">Reference proteome</keyword>
<dbReference type="AlphaFoldDB" id="A0A445CKU1"/>
<dbReference type="InterPro" id="IPR058594">
    <property type="entry name" value="PB1-like_dom_pln"/>
</dbReference>
<name>A0A445CKU1_ARAHY</name>
<feature type="compositionally biased region" description="Low complexity" evidence="1">
    <location>
        <begin position="190"/>
        <end position="205"/>
    </location>
</feature>
<evidence type="ECO:0000313" key="3">
    <source>
        <dbReference type="EMBL" id="RYR51513.1"/>
    </source>
</evidence>